<dbReference type="SUPFAM" id="SSF51569">
    <property type="entry name" value="Aldolase"/>
    <property type="match status" value="1"/>
</dbReference>
<feature type="binding site" evidence="2">
    <location>
        <position position="177"/>
    </location>
    <ligand>
        <name>Zn(2+)</name>
        <dbReference type="ChEBI" id="CHEBI:29105"/>
        <label>1</label>
        <note>catalytic</note>
    </ligand>
</feature>
<comment type="caution">
    <text evidence="3">The sequence shown here is derived from an EMBL/GenBank/DDBJ whole genome shotgun (WGS) entry which is preliminary data.</text>
</comment>
<dbReference type="InterPro" id="IPR050246">
    <property type="entry name" value="Class_II_FBP_aldolase"/>
</dbReference>
<sequence>MSLVSGQEVIRECASRGLVAGAFNTTNLETTMGIVQAVEKTGVPTFIQVAPTNAVLSGYEYIYDMVSRRVAGTDVPVALHLDHGRTLDDVRAALAAGFTSIMMDASGHPYDQNVKLSAEARALCPPGIALEVELGSIGGKEDDHGPEREFTTDPAEVADFVEAVGCDLLAVSAGNVHGYAPDARLDLDLLRRIQEAGSVPLVIHGGSGLGADQLGVLSDYDVVKVNVASDLRNAMIRTFGEAYVANPHEYSLIRVSTASVQAISDVVEQRIRSFNPRLGSPVAQS</sequence>
<protein>
    <submittedName>
        <fullName evidence="3">Ketose-bisphosphate aldolase</fullName>
    </submittedName>
</protein>
<comment type="cofactor">
    <cofactor evidence="2">
        <name>Zn(2+)</name>
        <dbReference type="ChEBI" id="CHEBI:29105"/>
    </cofactor>
    <text evidence="2">Binds 2 Zn(2+) ions per subunit. One is catalytic and the other provides a structural contribution.</text>
</comment>
<dbReference type="PIRSF" id="PIRSF001359">
    <property type="entry name" value="F_bP_aldolase_II"/>
    <property type="match status" value="1"/>
</dbReference>
<feature type="binding site" evidence="2">
    <location>
        <position position="133"/>
    </location>
    <ligand>
        <name>Zn(2+)</name>
        <dbReference type="ChEBI" id="CHEBI:29105"/>
        <label>2</label>
    </ligand>
</feature>
<keyword evidence="4" id="KW-1185">Reference proteome</keyword>
<dbReference type="AlphaFoldDB" id="A0A7W7CS63"/>
<name>A0A7W7CS63_9ACTN</name>
<feature type="active site" description="Proton donor" evidence="1">
    <location>
        <position position="82"/>
    </location>
</feature>
<organism evidence="3 4">
    <name type="scientific">Paractinoplanes abujensis</name>
    <dbReference type="NCBI Taxonomy" id="882441"/>
    <lineage>
        <taxon>Bacteria</taxon>
        <taxon>Bacillati</taxon>
        <taxon>Actinomycetota</taxon>
        <taxon>Actinomycetes</taxon>
        <taxon>Micromonosporales</taxon>
        <taxon>Micromonosporaceae</taxon>
        <taxon>Paractinoplanes</taxon>
    </lineage>
</organism>
<keyword evidence="2" id="KW-0479">Metal-binding</keyword>
<dbReference type="EMBL" id="JACHMF010000001">
    <property type="protein sequence ID" value="MBB4693364.1"/>
    <property type="molecule type" value="Genomic_DNA"/>
</dbReference>
<feature type="binding site" evidence="2">
    <location>
        <position position="83"/>
    </location>
    <ligand>
        <name>Zn(2+)</name>
        <dbReference type="ChEBI" id="CHEBI:29105"/>
        <label>1</label>
        <note>catalytic</note>
    </ligand>
</feature>
<dbReference type="PROSITE" id="PS00602">
    <property type="entry name" value="ALDOLASE_CLASS_II_1"/>
    <property type="match status" value="1"/>
</dbReference>
<dbReference type="PROSITE" id="PS00806">
    <property type="entry name" value="ALDOLASE_CLASS_II_2"/>
    <property type="match status" value="1"/>
</dbReference>
<dbReference type="GO" id="GO:0005829">
    <property type="term" value="C:cytosol"/>
    <property type="evidence" value="ECO:0007669"/>
    <property type="project" value="TreeGrafter"/>
</dbReference>
<dbReference type="InterPro" id="IPR013785">
    <property type="entry name" value="Aldolase_TIM"/>
</dbReference>
<feature type="binding site" evidence="2">
    <location>
        <position position="204"/>
    </location>
    <ligand>
        <name>Zn(2+)</name>
        <dbReference type="ChEBI" id="CHEBI:29105"/>
        <label>1</label>
        <note>catalytic</note>
    </ligand>
</feature>
<dbReference type="InterPro" id="IPR000771">
    <property type="entry name" value="FBA_II"/>
</dbReference>
<dbReference type="GO" id="GO:0008270">
    <property type="term" value="F:zinc ion binding"/>
    <property type="evidence" value="ECO:0007669"/>
    <property type="project" value="InterPro"/>
</dbReference>
<feature type="binding site" evidence="2">
    <location>
        <position position="104"/>
    </location>
    <ligand>
        <name>Zn(2+)</name>
        <dbReference type="ChEBI" id="CHEBI:29105"/>
        <label>2</label>
    </ligand>
</feature>
<evidence type="ECO:0000256" key="1">
    <source>
        <dbReference type="PIRSR" id="PIRSR001359-1"/>
    </source>
</evidence>
<accession>A0A7W7CS63</accession>
<evidence type="ECO:0000256" key="2">
    <source>
        <dbReference type="PIRSR" id="PIRSR001359-3"/>
    </source>
</evidence>
<dbReference type="RefSeq" id="WP_184951995.1">
    <property type="nucleotide sequence ID" value="NZ_BOMC01000080.1"/>
</dbReference>
<dbReference type="Proteomes" id="UP000542742">
    <property type="component" value="Unassembled WGS sequence"/>
</dbReference>
<dbReference type="PANTHER" id="PTHR30304:SF0">
    <property type="entry name" value="D-TAGATOSE-1,6-BISPHOSPHATE ALDOLASE SUBUNIT GATY-RELATED"/>
    <property type="match status" value="1"/>
</dbReference>
<dbReference type="PANTHER" id="PTHR30304">
    <property type="entry name" value="D-TAGATOSE-1,6-BISPHOSPHATE ALDOLASE"/>
    <property type="match status" value="1"/>
</dbReference>
<dbReference type="GO" id="GO:0005975">
    <property type="term" value="P:carbohydrate metabolic process"/>
    <property type="evidence" value="ECO:0007669"/>
    <property type="project" value="InterPro"/>
</dbReference>
<evidence type="ECO:0000313" key="4">
    <source>
        <dbReference type="Proteomes" id="UP000542742"/>
    </source>
</evidence>
<proteinExistence type="predicted"/>
<keyword evidence="2" id="KW-0862">Zinc</keyword>
<dbReference type="CDD" id="cd00947">
    <property type="entry name" value="TBP_aldolase_IIB"/>
    <property type="match status" value="1"/>
</dbReference>
<evidence type="ECO:0000313" key="3">
    <source>
        <dbReference type="EMBL" id="MBB4693364.1"/>
    </source>
</evidence>
<dbReference type="Gene3D" id="3.20.20.70">
    <property type="entry name" value="Aldolase class I"/>
    <property type="match status" value="1"/>
</dbReference>
<reference evidence="3 4" key="1">
    <citation type="submission" date="2020-08" db="EMBL/GenBank/DDBJ databases">
        <title>Sequencing the genomes of 1000 actinobacteria strains.</title>
        <authorList>
            <person name="Klenk H.-P."/>
        </authorList>
    </citation>
    <scope>NUCLEOTIDE SEQUENCE [LARGE SCALE GENOMIC DNA]</scope>
    <source>
        <strain evidence="3 4">DSM 45518</strain>
    </source>
</reference>
<dbReference type="GO" id="GO:0009025">
    <property type="term" value="F:tagatose-bisphosphate aldolase activity"/>
    <property type="evidence" value="ECO:0007669"/>
    <property type="project" value="TreeGrafter"/>
</dbReference>
<gene>
    <name evidence="3" type="ORF">BKA14_003512</name>
</gene>
<dbReference type="Pfam" id="PF01116">
    <property type="entry name" value="F_bP_aldolase"/>
    <property type="match status" value="1"/>
</dbReference>